<accession>A0A0E9WZP3</accession>
<keyword evidence="1" id="KW-0472">Membrane</keyword>
<reference evidence="2" key="2">
    <citation type="journal article" date="2015" name="Fish Shellfish Immunol.">
        <title>Early steps in the European eel (Anguilla anguilla)-Vibrio vulnificus interaction in the gills: Role of the RtxA13 toxin.</title>
        <authorList>
            <person name="Callol A."/>
            <person name="Pajuelo D."/>
            <person name="Ebbesson L."/>
            <person name="Teles M."/>
            <person name="MacKenzie S."/>
            <person name="Amaro C."/>
        </authorList>
    </citation>
    <scope>NUCLEOTIDE SEQUENCE</scope>
</reference>
<evidence type="ECO:0000313" key="2">
    <source>
        <dbReference type="EMBL" id="JAH95794.1"/>
    </source>
</evidence>
<reference evidence="2" key="1">
    <citation type="submission" date="2014-11" db="EMBL/GenBank/DDBJ databases">
        <authorList>
            <person name="Amaro Gonzalez C."/>
        </authorList>
    </citation>
    <scope>NUCLEOTIDE SEQUENCE</scope>
</reference>
<keyword evidence="1" id="KW-0812">Transmembrane</keyword>
<sequence>MLRHRVMFSLHTGLAFRTMCKNQIKERQFASIHMYTHTHTHTLIQAESTAFSLILYFFVFWHNIHRKYLSSTEDGANKKTHMASR</sequence>
<keyword evidence="1" id="KW-1133">Transmembrane helix</keyword>
<organism evidence="2">
    <name type="scientific">Anguilla anguilla</name>
    <name type="common">European freshwater eel</name>
    <name type="synonym">Muraena anguilla</name>
    <dbReference type="NCBI Taxonomy" id="7936"/>
    <lineage>
        <taxon>Eukaryota</taxon>
        <taxon>Metazoa</taxon>
        <taxon>Chordata</taxon>
        <taxon>Craniata</taxon>
        <taxon>Vertebrata</taxon>
        <taxon>Euteleostomi</taxon>
        <taxon>Actinopterygii</taxon>
        <taxon>Neopterygii</taxon>
        <taxon>Teleostei</taxon>
        <taxon>Anguilliformes</taxon>
        <taxon>Anguillidae</taxon>
        <taxon>Anguilla</taxon>
    </lineage>
</organism>
<evidence type="ECO:0000256" key="1">
    <source>
        <dbReference type="SAM" id="Phobius"/>
    </source>
</evidence>
<feature type="transmembrane region" description="Helical" evidence="1">
    <location>
        <begin position="44"/>
        <end position="61"/>
    </location>
</feature>
<proteinExistence type="predicted"/>
<name>A0A0E9WZP3_ANGAN</name>
<dbReference type="AlphaFoldDB" id="A0A0E9WZP3"/>
<dbReference type="EMBL" id="GBXM01012783">
    <property type="protein sequence ID" value="JAH95794.1"/>
    <property type="molecule type" value="Transcribed_RNA"/>
</dbReference>
<protein>
    <submittedName>
        <fullName evidence="2">Uncharacterized protein</fullName>
    </submittedName>
</protein>